<dbReference type="OrthoDB" id="9808254at2"/>
<dbReference type="SUPFAM" id="SSF52833">
    <property type="entry name" value="Thioredoxin-like"/>
    <property type="match status" value="1"/>
</dbReference>
<proteinExistence type="predicted"/>
<gene>
    <name evidence="1" type="ORF">DEM27_17075</name>
</gene>
<name>A0A2U2DPC9_9HYPH</name>
<protein>
    <recommendedName>
        <fullName evidence="3">DUF1223 domain-containing protein</fullName>
    </recommendedName>
</protein>
<dbReference type="EMBL" id="QFBC01000007">
    <property type="protein sequence ID" value="PWE55153.1"/>
    <property type="molecule type" value="Genomic_DNA"/>
</dbReference>
<evidence type="ECO:0000313" key="1">
    <source>
        <dbReference type="EMBL" id="PWE55153.1"/>
    </source>
</evidence>
<comment type="caution">
    <text evidence="1">The sequence shown here is derived from an EMBL/GenBank/DDBJ whole genome shotgun (WGS) entry which is preliminary data.</text>
</comment>
<sequence length="247" mass="26584">MPVVRFVSCLVLGVTVTVPICAEEAVKPKGVVELFTSQGCSSCPPADAALEKLIRQGDVVAIAYHVDYWNYLGWKDTMSSKENTERQYAYARTLGRANVYTPQVIVNGRAHMKGTDLQAINAKLDSLKSAGDGLSVGVEASLRGDELEINIGPGTGKANVVIAYFDKQQVIKVDKGENTGREITYWHTVTDVQTVGMWEGMPLRIVLPANVIGNDRRDGCAILLQSATGKGDPSAIYGATMLTAPSH</sequence>
<dbReference type="RefSeq" id="WP_109459451.1">
    <property type="nucleotide sequence ID" value="NZ_QFBC01000007.1"/>
</dbReference>
<keyword evidence="2" id="KW-1185">Reference proteome</keyword>
<evidence type="ECO:0008006" key="3">
    <source>
        <dbReference type="Google" id="ProtNLM"/>
    </source>
</evidence>
<dbReference type="AlphaFoldDB" id="A0A2U2DPC9"/>
<dbReference type="InterPro" id="IPR010634">
    <property type="entry name" value="DUF1223"/>
</dbReference>
<dbReference type="PANTHER" id="PTHR36057">
    <property type="match status" value="1"/>
</dbReference>
<reference evidence="1 2" key="1">
    <citation type="submission" date="2018-05" db="EMBL/GenBank/DDBJ databases">
        <title>The draft genome of strain NS-104.</title>
        <authorList>
            <person name="Hang P."/>
            <person name="Jiang J."/>
        </authorList>
    </citation>
    <scope>NUCLEOTIDE SEQUENCE [LARGE SCALE GENOMIC DNA]</scope>
    <source>
        <strain evidence="1 2">NS-104</strain>
    </source>
</reference>
<dbReference type="PANTHER" id="PTHR36057:SF1">
    <property type="entry name" value="LIPOPROTEIN LIPID ATTACHMENT SITE-LIKE PROTEIN, PUTATIVE (DUF1223)-RELATED"/>
    <property type="match status" value="1"/>
</dbReference>
<dbReference type="InterPro" id="IPR036249">
    <property type="entry name" value="Thioredoxin-like_sf"/>
</dbReference>
<evidence type="ECO:0000313" key="2">
    <source>
        <dbReference type="Proteomes" id="UP000245252"/>
    </source>
</evidence>
<organism evidence="1 2">
    <name type="scientific">Metarhizobium album</name>
    <dbReference type="NCBI Taxonomy" id="2182425"/>
    <lineage>
        <taxon>Bacteria</taxon>
        <taxon>Pseudomonadati</taxon>
        <taxon>Pseudomonadota</taxon>
        <taxon>Alphaproteobacteria</taxon>
        <taxon>Hyphomicrobiales</taxon>
        <taxon>Rhizobiaceae</taxon>
        <taxon>Metarhizobium</taxon>
    </lineage>
</organism>
<dbReference type="Pfam" id="PF06764">
    <property type="entry name" value="DUF1223"/>
    <property type="match status" value="1"/>
</dbReference>
<accession>A0A2U2DPC9</accession>
<dbReference type="Proteomes" id="UP000245252">
    <property type="component" value="Unassembled WGS sequence"/>
</dbReference>